<dbReference type="Pfam" id="PF00009">
    <property type="entry name" value="GTP_EFTU"/>
    <property type="match status" value="1"/>
</dbReference>
<dbReference type="InterPro" id="IPR015760">
    <property type="entry name" value="TIF_IF2"/>
</dbReference>
<evidence type="ECO:0000313" key="12">
    <source>
        <dbReference type="EMBL" id="VFB16383.1"/>
    </source>
</evidence>
<keyword evidence="5 8" id="KW-0648">Protein biosynthesis</keyword>
<dbReference type="FunFam" id="2.40.30.10:FF:000007">
    <property type="entry name" value="Translation initiation factor IF-2"/>
    <property type="match status" value="1"/>
</dbReference>
<dbReference type="PANTHER" id="PTHR43381">
    <property type="entry name" value="TRANSLATION INITIATION FACTOR IF-2-RELATED"/>
    <property type="match status" value="1"/>
</dbReference>
<dbReference type="SUPFAM" id="SSF50447">
    <property type="entry name" value="Translation proteins"/>
    <property type="match status" value="2"/>
</dbReference>
<comment type="function">
    <text evidence="7 8 9">One of the essential components for the initiation of protein synthesis. Protects formylmethionyl-tRNA from spontaneous hydrolysis and promotes its binding to the 30S ribosomal subunits. Also involved in the hydrolysis of GTP during the formation of the 70S ribosomal complex.</text>
</comment>
<comment type="similarity">
    <text evidence="1 8 9">Belongs to the TRAFAC class translation factor GTPase superfamily. Classic translation factor GTPase family. IF-2 subfamily.</text>
</comment>
<dbReference type="GO" id="GO:0005525">
    <property type="term" value="F:GTP binding"/>
    <property type="evidence" value="ECO:0007669"/>
    <property type="project" value="UniProtKB-KW"/>
</dbReference>
<dbReference type="NCBIfam" id="TIGR00231">
    <property type="entry name" value="small_GTP"/>
    <property type="match status" value="1"/>
</dbReference>
<protein>
    <recommendedName>
        <fullName evidence="2 8">Translation initiation factor IF-2</fullName>
    </recommendedName>
</protein>
<feature type="binding site" evidence="8">
    <location>
        <begin position="391"/>
        <end position="394"/>
    </location>
    <ligand>
        <name>GTP</name>
        <dbReference type="ChEBI" id="CHEBI:37565"/>
    </ligand>
</feature>
<evidence type="ECO:0000256" key="9">
    <source>
        <dbReference type="RuleBase" id="RU000644"/>
    </source>
</evidence>
<dbReference type="InterPro" id="IPR023115">
    <property type="entry name" value="TIF_IF2_dom3"/>
</dbReference>
<comment type="caution">
    <text evidence="12">The sequence shown here is derived from an EMBL/GenBank/DDBJ whole genome shotgun (WGS) entry which is preliminary data.</text>
</comment>
<evidence type="ECO:0000256" key="1">
    <source>
        <dbReference type="ARBA" id="ARBA00007733"/>
    </source>
</evidence>
<evidence type="ECO:0000313" key="13">
    <source>
        <dbReference type="Proteomes" id="UP000377798"/>
    </source>
</evidence>
<feature type="compositionally biased region" description="Basic and acidic residues" evidence="10">
    <location>
        <begin position="179"/>
        <end position="195"/>
    </location>
</feature>
<dbReference type="Pfam" id="PF22042">
    <property type="entry name" value="EF-G_D2"/>
    <property type="match status" value="1"/>
</dbReference>
<evidence type="ECO:0000256" key="10">
    <source>
        <dbReference type="SAM" id="MobiDB-lite"/>
    </source>
</evidence>
<feature type="region of interest" description="G-domain" evidence="8">
    <location>
        <begin position="285"/>
        <end position="433"/>
    </location>
</feature>
<feature type="compositionally biased region" description="Basic residues" evidence="10">
    <location>
        <begin position="167"/>
        <end position="178"/>
    </location>
</feature>
<dbReference type="GO" id="GO:0005829">
    <property type="term" value="C:cytosol"/>
    <property type="evidence" value="ECO:0007669"/>
    <property type="project" value="TreeGrafter"/>
</dbReference>
<evidence type="ECO:0000259" key="11">
    <source>
        <dbReference type="PROSITE" id="PS51722"/>
    </source>
</evidence>
<dbReference type="EMBL" id="CAACYI010000001">
    <property type="protein sequence ID" value="VFB16383.1"/>
    <property type="molecule type" value="Genomic_DNA"/>
</dbReference>
<dbReference type="InterPro" id="IPR005225">
    <property type="entry name" value="Small_GTP-bd"/>
</dbReference>
<dbReference type="NCBIfam" id="TIGR00487">
    <property type="entry name" value="IF-2"/>
    <property type="match status" value="1"/>
</dbReference>
<evidence type="ECO:0000256" key="7">
    <source>
        <dbReference type="ARBA" id="ARBA00025162"/>
    </source>
</evidence>
<evidence type="ECO:0000256" key="3">
    <source>
        <dbReference type="ARBA" id="ARBA00022540"/>
    </source>
</evidence>
<feature type="domain" description="Tr-type G" evidence="11">
    <location>
        <begin position="282"/>
        <end position="451"/>
    </location>
</feature>
<dbReference type="Gene3D" id="3.40.50.10050">
    <property type="entry name" value="Translation initiation factor IF- 2, domain 3"/>
    <property type="match status" value="1"/>
</dbReference>
<dbReference type="InterPro" id="IPR000178">
    <property type="entry name" value="TF_IF2_bacterial-like"/>
</dbReference>
<dbReference type="Gene3D" id="1.10.10.2480">
    <property type="match status" value="1"/>
</dbReference>
<dbReference type="HAMAP" id="MF_00100_B">
    <property type="entry name" value="IF_2_B"/>
    <property type="match status" value="1"/>
</dbReference>
<dbReference type="Proteomes" id="UP000377798">
    <property type="component" value="Unassembled WGS sequence"/>
</dbReference>
<name>A0A8H2M6X3_9FIRM</name>
<reference evidence="12 13" key="1">
    <citation type="submission" date="2019-02" db="EMBL/GenBank/DDBJ databases">
        <authorList>
            <consortium name="Pathogen Informatics"/>
        </authorList>
    </citation>
    <scope>NUCLEOTIDE SEQUENCE [LARGE SCALE GENOMIC DNA]</scope>
    <source>
        <strain evidence="12 13">3012STDY7089603</strain>
    </source>
</reference>
<dbReference type="CDD" id="cd03692">
    <property type="entry name" value="mtIF2_IVc"/>
    <property type="match status" value="1"/>
</dbReference>
<dbReference type="SUPFAM" id="SSF52540">
    <property type="entry name" value="P-loop containing nucleoside triphosphate hydrolases"/>
    <property type="match status" value="1"/>
</dbReference>
<dbReference type="GO" id="GO:0003743">
    <property type="term" value="F:translation initiation factor activity"/>
    <property type="evidence" value="ECO:0007669"/>
    <property type="project" value="UniProtKB-UniRule"/>
</dbReference>
<organism evidence="12 13">
    <name type="scientific">Urinicoccus massiliensis</name>
    <dbReference type="NCBI Taxonomy" id="1723382"/>
    <lineage>
        <taxon>Bacteria</taxon>
        <taxon>Bacillati</taxon>
        <taxon>Bacillota</taxon>
        <taxon>Tissierellia</taxon>
        <taxon>Tissierellales</taxon>
        <taxon>Peptoniphilaceae</taxon>
        <taxon>Urinicoccus</taxon>
    </lineage>
</organism>
<dbReference type="InterPro" id="IPR027417">
    <property type="entry name" value="P-loop_NTPase"/>
</dbReference>
<gene>
    <name evidence="8 12" type="primary">infB</name>
    <name evidence="12" type="ORF">NCTC13150_00905</name>
</gene>
<feature type="region of interest" description="Disordered" evidence="10">
    <location>
        <begin position="32"/>
        <end position="195"/>
    </location>
</feature>
<dbReference type="InterPro" id="IPR006847">
    <property type="entry name" value="IF2_N"/>
</dbReference>
<accession>A0A8H2M6X3</accession>
<dbReference type="PROSITE" id="PS51722">
    <property type="entry name" value="G_TR_2"/>
    <property type="match status" value="1"/>
</dbReference>
<dbReference type="SUPFAM" id="SSF52156">
    <property type="entry name" value="Initiation factor IF2/eIF5b, domain 3"/>
    <property type="match status" value="1"/>
</dbReference>
<sequence>MAKIRVHALAKELGISSSDLLKVLEKINIQAKSNLSSLDEEEVSKVKKAIKSEKQPTKSKSTQGKKTSAKDGQAKKTIDQPKKNKEKSSHHQNTSKKQRDLDDKTSGDGKKKESKKSPQKPHQQNEAKKNKPVDNKKQDKATSQAHKKAGNNGKPATGETNNVNDQRRKKRRPHKTGKTAREKQKQKEKELREKENTEIKIQAPISVKDFAEEIKTPVAQVITKLMGLGLMMTQNESLDEDLVILLGDELGKEITIEEPEEAESIEESYNLDYEDNPNFLKSRPPVVTVMGHVDHGKTSLLDVIKKSRVTEGEAGGITQHIGAYMVNVGNKKVTFLDTPGHEAFTAMRLRGAQSTDIAILVVAADDGVMPQTVEAINHARAANVPIIVAVTKIDKDTANPERVYQELSEYELIPEAWGGDTIMVPVSSKTKEGIQELLEMILLVAEMQELKANPNRKAVGTVVEAQLDKGKGPMATILVQKGTLRFGDSIVSGQAHGRIRAMLDDKHRNVKKAGPSTPVVVLGLNEVPNAGDQIYAVEDDKLAREIAEKNIAQNREEKLSASNKVSLDNLFDRIKEGELKDLNIIVKADVKGSVEAVCQSLLKLSNEEVKINIIHQGAGGINEGDINLASASNALVIGFNVRPNINALDLAKEEEVDVRTYRVIYDIINDVKAAVSGMLDPDIVEEVTGRAEVRQTFKLPGRIIVAGIYVVKGKMVRNGRVKILRDDIVIHEGDIASLKRFKDDAKEIATGFEGGLGIENFNDIKEGDVLECYILKEIKKEL</sequence>
<keyword evidence="3 8" id="KW-0396">Initiation factor</keyword>
<evidence type="ECO:0000256" key="8">
    <source>
        <dbReference type="HAMAP-Rule" id="MF_00100"/>
    </source>
</evidence>
<evidence type="ECO:0000256" key="4">
    <source>
        <dbReference type="ARBA" id="ARBA00022741"/>
    </source>
</evidence>
<evidence type="ECO:0000256" key="6">
    <source>
        <dbReference type="ARBA" id="ARBA00023134"/>
    </source>
</evidence>
<feature type="binding site" evidence="8">
    <location>
        <begin position="291"/>
        <end position="298"/>
    </location>
    <ligand>
        <name>GTP</name>
        <dbReference type="ChEBI" id="CHEBI:37565"/>
    </ligand>
</feature>
<dbReference type="RefSeq" id="WP_131748990.1">
    <property type="nucleotide sequence ID" value="NZ_CAACYI010000001.1"/>
</dbReference>
<keyword evidence="4 8" id="KW-0547">Nucleotide-binding</keyword>
<dbReference type="FunFam" id="3.40.50.10050:FF:000001">
    <property type="entry name" value="Translation initiation factor IF-2"/>
    <property type="match status" value="1"/>
</dbReference>
<dbReference type="FunFam" id="2.40.30.10:FF:000008">
    <property type="entry name" value="Translation initiation factor IF-2"/>
    <property type="match status" value="1"/>
</dbReference>
<feature type="compositionally biased region" description="Basic and acidic residues" evidence="10">
    <location>
        <begin position="68"/>
        <end position="89"/>
    </location>
</feature>
<feature type="binding site" evidence="8">
    <location>
        <begin position="337"/>
        <end position="341"/>
    </location>
    <ligand>
        <name>GTP</name>
        <dbReference type="ChEBI" id="CHEBI:37565"/>
    </ligand>
</feature>
<keyword evidence="13" id="KW-1185">Reference proteome</keyword>
<dbReference type="InterPro" id="IPR036925">
    <property type="entry name" value="TIF_IF2_dom3_sf"/>
</dbReference>
<evidence type="ECO:0000256" key="2">
    <source>
        <dbReference type="ARBA" id="ARBA00020675"/>
    </source>
</evidence>
<dbReference type="FunFam" id="3.40.50.300:FF:000019">
    <property type="entry name" value="Translation initiation factor IF-2"/>
    <property type="match status" value="1"/>
</dbReference>
<feature type="compositionally biased region" description="Basic and acidic residues" evidence="10">
    <location>
        <begin position="123"/>
        <end position="140"/>
    </location>
</feature>
<dbReference type="CDD" id="cd03702">
    <property type="entry name" value="IF2_mtIF2_II"/>
    <property type="match status" value="1"/>
</dbReference>
<dbReference type="Pfam" id="PF04760">
    <property type="entry name" value="IF2_N"/>
    <property type="match status" value="2"/>
</dbReference>
<keyword evidence="6 8" id="KW-0342">GTP-binding</keyword>
<dbReference type="InterPro" id="IPR009000">
    <property type="entry name" value="Transl_B-barrel_sf"/>
</dbReference>
<dbReference type="Gene3D" id="2.40.30.10">
    <property type="entry name" value="Translation factors"/>
    <property type="match status" value="2"/>
</dbReference>
<dbReference type="InterPro" id="IPR044145">
    <property type="entry name" value="IF2_II"/>
</dbReference>
<dbReference type="CDD" id="cd01887">
    <property type="entry name" value="IF2_eIF5B"/>
    <property type="match status" value="1"/>
</dbReference>
<feature type="compositionally biased region" description="Basic and acidic residues" evidence="10">
    <location>
        <begin position="97"/>
        <end position="111"/>
    </location>
</feature>
<dbReference type="InterPro" id="IPR000795">
    <property type="entry name" value="T_Tr_GTP-bd_dom"/>
</dbReference>
<dbReference type="PROSITE" id="PS01176">
    <property type="entry name" value="IF2"/>
    <property type="match status" value="1"/>
</dbReference>
<dbReference type="PANTHER" id="PTHR43381:SF5">
    <property type="entry name" value="TR-TYPE G DOMAIN-CONTAINING PROTEIN"/>
    <property type="match status" value="1"/>
</dbReference>
<dbReference type="AlphaFoldDB" id="A0A8H2M6X3"/>
<dbReference type="Gene3D" id="3.40.50.300">
    <property type="entry name" value="P-loop containing nucleotide triphosphate hydrolases"/>
    <property type="match status" value="1"/>
</dbReference>
<dbReference type="InterPro" id="IPR053905">
    <property type="entry name" value="EF-G-like_DII"/>
</dbReference>
<dbReference type="GO" id="GO:0003924">
    <property type="term" value="F:GTPase activity"/>
    <property type="evidence" value="ECO:0007669"/>
    <property type="project" value="UniProtKB-UniRule"/>
</dbReference>
<dbReference type="Pfam" id="PF11987">
    <property type="entry name" value="IF-2"/>
    <property type="match status" value="1"/>
</dbReference>
<evidence type="ECO:0000256" key="5">
    <source>
        <dbReference type="ARBA" id="ARBA00022917"/>
    </source>
</evidence>
<comment type="subcellular location">
    <subcellularLocation>
        <location evidence="8">Cytoplasm</location>
    </subcellularLocation>
</comment>
<proteinExistence type="inferred from homology"/>
<keyword evidence="8" id="KW-0963">Cytoplasm</keyword>